<accession>A0A1C6RI64</accession>
<protein>
    <submittedName>
        <fullName evidence="3">Uncharacterized protein</fullName>
    </submittedName>
</protein>
<dbReference type="AlphaFoldDB" id="A0A1C6RI64"/>
<dbReference type="EMBL" id="FMHV01000002">
    <property type="protein sequence ID" value="SCL16692.1"/>
    <property type="molecule type" value="Genomic_DNA"/>
</dbReference>
<evidence type="ECO:0000256" key="1">
    <source>
        <dbReference type="SAM" id="MobiDB-lite"/>
    </source>
</evidence>
<keyword evidence="2" id="KW-0812">Transmembrane</keyword>
<feature type="transmembrane region" description="Helical" evidence="2">
    <location>
        <begin position="270"/>
        <end position="290"/>
    </location>
</feature>
<sequence length="303" mass="30800">MSTVWRVAYGAETRRRLAWSVVAVPLALAAALRAARHPGRLRALAAALLAIPVAVASSALTAALAFLVLINVLAYPFRPWLGLPGSTDDIWASRYADSWGGPTLAGAWATHAGLLLLLGVPVLAWAVRALAGLQRRLTGRRAGTATPATGDVLPVTALAKGPALPGDTSANGPRLPGTAPAADPRLPGTAPVGAARVRGFFAPTPTRGAAGAYRSRGSGGASRPFRTAGAAGWTGRRVGAVLAAVALLVTSSLTAHAAGIGDNLLWTPRGAVSTAALAVTLAPVAALLLVRRTAWWRGGPQPH</sequence>
<feature type="transmembrane region" description="Helical" evidence="2">
    <location>
        <begin position="238"/>
        <end position="258"/>
    </location>
</feature>
<proteinExistence type="predicted"/>
<evidence type="ECO:0000313" key="3">
    <source>
        <dbReference type="EMBL" id="SCL16692.1"/>
    </source>
</evidence>
<feature type="transmembrane region" description="Helical" evidence="2">
    <location>
        <begin position="17"/>
        <end position="35"/>
    </location>
</feature>
<keyword evidence="2" id="KW-1133">Transmembrane helix</keyword>
<reference evidence="4" key="1">
    <citation type="submission" date="2016-06" db="EMBL/GenBank/DDBJ databases">
        <authorList>
            <person name="Varghese N."/>
            <person name="Submissions Spin"/>
        </authorList>
    </citation>
    <scope>NUCLEOTIDE SEQUENCE [LARGE SCALE GENOMIC DNA]</scope>
    <source>
        <strain evidence="4">DSM 45431</strain>
    </source>
</reference>
<dbReference type="Proteomes" id="UP000199413">
    <property type="component" value="Unassembled WGS sequence"/>
</dbReference>
<evidence type="ECO:0000313" key="4">
    <source>
        <dbReference type="Proteomes" id="UP000199413"/>
    </source>
</evidence>
<name>A0A1C6RI64_9ACTN</name>
<feature type="transmembrane region" description="Helical" evidence="2">
    <location>
        <begin position="108"/>
        <end position="131"/>
    </location>
</feature>
<keyword evidence="2" id="KW-0472">Membrane</keyword>
<gene>
    <name evidence="3" type="ORF">GA0070624_1089</name>
</gene>
<organism evidence="3 4">
    <name type="scientific">Micromonospora rhizosphaerae</name>
    <dbReference type="NCBI Taxonomy" id="568872"/>
    <lineage>
        <taxon>Bacteria</taxon>
        <taxon>Bacillati</taxon>
        <taxon>Actinomycetota</taxon>
        <taxon>Actinomycetes</taxon>
        <taxon>Micromonosporales</taxon>
        <taxon>Micromonosporaceae</taxon>
        <taxon>Micromonospora</taxon>
    </lineage>
</organism>
<feature type="transmembrane region" description="Helical" evidence="2">
    <location>
        <begin position="47"/>
        <end position="74"/>
    </location>
</feature>
<evidence type="ECO:0000256" key="2">
    <source>
        <dbReference type="SAM" id="Phobius"/>
    </source>
</evidence>
<keyword evidence="4" id="KW-1185">Reference proteome</keyword>
<feature type="region of interest" description="Disordered" evidence="1">
    <location>
        <begin position="163"/>
        <end position="186"/>
    </location>
</feature>